<name>A0ACC7LK88_9FLAO</name>
<accession>A0ACC7LK88</accession>
<reference evidence="1" key="1">
    <citation type="submission" date="2024-09" db="EMBL/GenBank/DDBJ databases">
        <authorList>
            <person name="Liu J."/>
        </authorList>
    </citation>
    <scope>NUCLEOTIDE SEQUENCE</scope>
    <source>
        <strain evidence="1">NBU2967</strain>
    </source>
</reference>
<comment type="caution">
    <text evidence="1">The sequence shown here is derived from an EMBL/GenBank/DDBJ whole genome shotgun (WGS) entry which is preliminary data.</text>
</comment>
<evidence type="ECO:0000313" key="1">
    <source>
        <dbReference type="EMBL" id="MFH6603982.1"/>
    </source>
</evidence>
<gene>
    <name evidence="1" type="ORF">ACEZ3G_10880</name>
</gene>
<dbReference type="EMBL" id="JBHFPV010000002">
    <property type="protein sequence ID" value="MFH6603982.1"/>
    <property type="molecule type" value="Genomic_DNA"/>
</dbReference>
<organism evidence="1 2">
    <name type="scientific">Meishania litoralis</name>
    <dbReference type="NCBI Taxonomy" id="3434685"/>
    <lineage>
        <taxon>Bacteria</taxon>
        <taxon>Pseudomonadati</taxon>
        <taxon>Bacteroidota</taxon>
        <taxon>Flavobacteriia</taxon>
        <taxon>Flavobacteriales</taxon>
        <taxon>Flavobacteriaceae</taxon>
        <taxon>Meishania</taxon>
    </lineage>
</organism>
<evidence type="ECO:0000313" key="2">
    <source>
        <dbReference type="Proteomes" id="UP001595191"/>
    </source>
</evidence>
<dbReference type="Proteomes" id="UP001595191">
    <property type="component" value="Unassembled WGS sequence"/>
</dbReference>
<sequence>MKDTTKIAVVGGTGKSGRYLVQELLKRKFRFKILIRNPDNFKIESPLVEAIVGDVSNLETVRSLIQGCDAAISCLGWGTPPSPNTIFGTATQNILQAMLDYSKRRYIVLSGLHVDTPYDQKSVKTGMATQWMYENYPDFTKDRQLEYETLVKSDSDWTLIRLPVIELTEERRGIITSLEDCLGDRISTTDLADFLIEQLKQSTFIQKAPFLANI</sequence>
<protein>
    <submittedName>
        <fullName evidence="1">NAD(P)-dependent oxidoreductase</fullName>
    </submittedName>
</protein>
<keyword evidence="2" id="KW-1185">Reference proteome</keyword>
<proteinExistence type="predicted"/>